<sequence>MKILVVRFRQIGDSILAAPICTTLKQTFPDAQVDYVVYEHVAPIFEKHQGIDNVIKITKEEQKNPFKYIKKAWQVTRTHYDIVIDIMSTPKSEVFTLFSRGAKYRIGRAKKKRGYTYTHKIEEPKGTKNKVDKFLKMLKPLEQEYDVKYIEDFSIHISEEEKIYMRDKMVKAGVDFSKPVFAFAINSRVPAKVFNIDKMLEITKRIIAEIDPQIIFYYSQEEKEFALKAHERLDYDPHIFTNVETKDIRELAMLLKNCDMFFGNEGGPRHLAQAVGTPSFIVQRPNLDIKEWIVEDERHQGVGPLDVDPDAYSKYSAKEQEDLVTPDLVVEKFKSFYNSYVKK</sequence>
<keyword evidence="1" id="KW-0328">Glycosyltransferase</keyword>
<keyword evidence="2 3" id="KW-0808">Transferase</keyword>
<name>A0A377GWG7_9FUSO</name>
<dbReference type="GO" id="GO:0005829">
    <property type="term" value="C:cytosol"/>
    <property type="evidence" value="ECO:0007669"/>
    <property type="project" value="TreeGrafter"/>
</dbReference>
<dbReference type="GO" id="GO:0008713">
    <property type="term" value="F:ADP-heptose-lipopolysaccharide heptosyltransferase activity"/>
    <property type="evidence" value="ECO:0007669"/>
    <property type="project" value="TreeGrafter"/>
</dbReference>
<protein>
    <submittedName>
        <fullName evidence="3">Lipopolysaccharide core heptosyltransferase rfaQ</fullName>
        <ecNumber evidence="3">2.-.-.-</ecNumber>
    </submittedName>
</protein>
<dbReference type="GO" id="GO:0009244">
    <property type="term" value="P:lipopolysaccharide core region biosynthetic process"/>
    <property type="evidence" value="ECO:0007669"/>
    <property type="project" value="TreeGrafter"/>
</dbReference>
<dbReference type="PANTHER" id="PTHR30160">
    <property type="entry name" value="TETRAACYLDISACCHARIDE 4'-KINASE-RELATED"/>
    <property type="match status" value="1"/>
</dbReference>
<evidence type="ECO:0000256" key="2">
    <source>
        <dbReference type="ARBA" id="ARBA00022679"/>
    </source>
</evidence>
<dbReference type="InterPro" id="IPR051199">
    <property type="entry name" value="LPS_LOS_Heptosyltrfase"/>
</dbReference>
<dbReference type="EC" id="2.-.-.-" evidence="3"/>
<dbReference type="Proteomes" id="UP000255328">
    <property type="component" value="Unassembled WGS sequence"/>
</dbReference>
<dbReference type="RefSeq" id="WP_115268732.1">
    <property type="nucleotide sequence ID" value="NZ_CASFEE010000017.1"/>
</dbReference>
<proteinExistence type="predicted"/>
<dbReference type="SUPFAM" id="SSF53756">
    <property type="entry name" value="UDP-Glycosyltransferase/glycogen phosphorylase"/>
    <property type="match status" value="1"/>
</dbReference>
<dbReference type="CDD" id="cd03789">
    <property type="entry name" value="GT9_LPS_heptosyltransferase"/>
    <property type="match status" value="1"/>
</dbReference>
<evidence type="ECO:0000313" key="4">
    <source>
        <dbReference type="Proteomes" id="UP000255328"/>
    </source>
</evidence>
<keyword evidence="4" id="KW-1185">Reference proteome</keyword>
<dbReference type="AlphaFoldDB" id="A0A377GWG7"/>
<evidence type="ECO:0000256" key="1">
    <source>
        <dbReference type="ARBA" id="ARBA00022676"/>
    </source>
</evidence>
<reference evidence="3 4" key="1">
    <citation type="submission" date="2018-06" db="EMBL/GenBank/DDBJ databases">
        <authorList>
            <consortium name="Pathogen Informatics"/>
            <person name="Doyle S."/>
        </authorList>
    </citation>
    <scope>NUCLEOTIDE SEQUENCE [LARGE SCALE GENOMIC DNA]</scope>
    <source>
        <strain evidence="3 4">NCTC10723</strain>
    </source>
</reference>
<dbReference type="PANTHER" id="PTHR30160:SF7">
    <property type="entry name" value="ADP-HEPTOSE--LPS HEPTOSYLTRANSFERASE 2"/>
    <property type="match status" value="1"/>
</dbReference>
<evidence type="ECO:0000313" key="3">
    <source>
        <dbReference type="EMBL" id="STO30901.1"/>
    </source>
</evidence>
<dbReference type="EMBL" id="UGGU01000003">
    <property type="protein sequence ID" value="STO30901.1"/>
    <property type="molecule type" value="Genomic_DNA"/>
</dbReference>
<dbReference type="Gene3D" id="3.40.50.2000">
    <property type="entry name" value="Glycogen Phosphorylase B"/>
    <property type="match status" value="2"/>
</dbReference>
<dbReference type="Pfam" id="PF01075">
    <property type="entry name" value="Glyco_transf_9"/>
    <property type="match status" value="1"/>
</dbReference>
<dbReference type="InterPro" id="IPR002201">
    <property type="entry name" value="Glyco_trans_9"/>
</dbReference>
<dbReference type="OrthoDB" id="9781892at2"/>
<organism evidence="3 4">
    <name type="scientific">Fusobacterium necrogenes</name>
    <dbReference type="NCBI Taxonomy" id="858"/>
    <lineage>
        <taxon>Bacteria</taxon>
        <taxon>Fusobacteriati</taxon>
        <taxon>Fusobacteriota</taxon>
        <taxon>Fusobacteriia</taxon>
        <taxon>Fusobacteriales</taxon>
        <taxon>Fusobacteriaceae</taxon>
        <taxon>Fusobacterium</taxon>
    </lineage>
</organism>
<accession>A0A377GWG7</accession>
<gene>
    <name evidence="3" type="primary">rfaQ_1</name>
    <name evidence="3" type="ORF">NCTC10723_00331</name>
</gene>